<dbReference type="InterPro" id="IPR011205">
    <property type="entry name" value="UCP015417_vWA"/>
</dbReference>
<proteinExistence type="predicted"/>
<accession>A0A6P5T2D1</accession>
<dbReference type="Proteomes" id="UP000515124">
    <property type="component" value="Unplaced"/>
</dbReference>
<dbReference type="RefSeq" id="XP_021820573.1">
    <property type="nucleotide sequence ID" value="XM_021964881.1"/>
</dbReference>
<dbReference type="PANTHER" id="PTHR31373:SF17">
    <property type="entry name" value="OS06G0652100 PROTEIN"/>
    <property type="match status" value="1"/>
</dbReference>
<dbReference type="Pfam" id="PF25043">
    <property type="entry name" value="DUF7788"/>
    <property type="match status" value="1"/>
</dbReference>
<dbReference type="PANTHER" id="PTHR31373">
    <property type="entry name" value="OS06G0652100 PROTEIN"/>
    <property type="match status" value="1"/>
</dbReference>
<reference evidence="3" key="1">
    <citation type="submission" date="2025-08" db="UniProtKB">
        <authorList>
            <consortium name="RefSeq"/>
        </authorList>
    </citation>
    <scope>IDENTIFICATION</scope>
</reference>
<evidence type="ECO:0000259" key="1">
    <source>
        <dbReference type="Pfam" id="PF25043"/>
    </source>
</evidence>
<dbReference type="InterPro" id="IPR056690">
    <property type="entry name" value="DUF7788"/>
</dbReference>
<organism evidence="2 3">
    <name type="scientific">Prunus avium</name>
    <name type="common">Cherry</name>
    <name type="synonym">Cerasus avium</name>
    <dbReference type="NCBI Taxonomy" id="42229"/>
    <lineage>
        <taxon>Eukaryota</taxon>
        <taxon>Viridiplantae</taxon>
        <taxon>Streptophyta</taxon>
        <taxon>Embryophyta</taxon>
        <taxon>Tracheophyta</taxon>
        <taxon>Spermatophyta</taxon>
        <taxon>Magnoliopsida</taxon>
        <taxon>eudicotyledons</taxon>
        <taxon>Gunneridae</taxon>
        <taxon>Pentapetalae</taxon>
        <taxon>rosids</taxon>
        <taxon>fabids</taxon>
        <taxon>Rosales</taxon>
        <taxon>Rosaceae</taxon>
        <taxon>Amygdaloideae</taxon>
        <taxon>Amygdaleae</taxon>
        <taxon>Prunus</taxon>
    </lineage>
</organism>
<evidence type="ECO:0000313" key="3">
    <source>
        <dbReference type="RefSeq" id="XP_021820573.1"/>
    </source>
</evidence>
<protein>
    <submittedName>
        <fullName evidence="3">Uncharacterized protein LOC110762277</fullName>
    </submittedName>
</protein>
<sequence>MDLLAEGLKSDMDLLKPQHKLELKPDEDGNELDADLLVPGAAAFVINEISDRHLAGAILLRERIARRLFPPESDQSEKWERLRKALVPLTNNYNHRIMYGNSTQEVSVVKKCLEEVKAAAEGGSNLRGGNVIIKPVALLPNEIIKYVEDEGFGEAAELQWKAMVEDMYLKQKQGEENPAWKGKVISFGHLPDQPLLHLIQGDDLKSMREFMMRTCFRESNEGVDFRKVFDLILEVVVNENLMAEQIIKKVFVFTDFRGFFSCISTTLYEAKQSKYEAQGYRNDAMPHILLWNICDWKFPHSEEHHPGVTMVSGFSDNLIKSLDNGGEIGPHALMEAAIADKEYQTFSVVD</sequence>
<name>A0A6P5T2D1_PRUAV</name>
<dbReference type="AlphaFoldDB" id="A0A6P5T2D1"/>
<evidence type="ECO:0000313" key="2">
    <source>
        <dbReference type="Proteomes" id="UP000515124"/>
    </source>
</evidence>
<dbReference type="KEGG" id="pavi:110762277"/>
<keyword evidence="2" id="KW-1185">Reference proteome</keyword>
<dbReference type="GeneID" id="110762277"/>
<feature type="domain" description="DUF7788" evidence="1">
    <location>
        <begin position="177"/>
        <end position="327"/>
    </location>
</feature>
<gene>
    <name evidence="3" type="primary">LOC110762277</name>
</gene>